<proteinExistence type="predicted"/>
<dbReference type="Gene3D" id="3.10.620.30">
    <property type="match status" value="1"/>
</dbReference>
<sequence>MSSRQKEDRTGARHYRLAHRTTYTYPGVVTSSYGRAVMLPREGGGQQVHTSALHISPTAAQTGEHRDFHGNRSSYFKVDTEHSELEVLAESVLTVTRKQAQVDRMPMISWSQAAEVTHTLGAPGRGGDSGHGVNGNAVIAVSEAMLASQMIDLTEEVRAFAAPSFGPGTPLAHVVADLCSRINSELEYKSGSTTIHTRLPELLEKRQGVCQDFAHLLIACVRSMGLAARYVSGYIETNPPPGRPKLRGVDASHAWASVWVPGGGWLHVDPTNDQFIDNRYVVLGWGRDYRDVSPLRGIVFTEGKGSSLKVGVDLMELSAQEVEDVRSSHVTSGPPRAGARGR</sequence>
<evidence type="ECO:0000256" key="1">
    <source>
        <dbReference type="SAM" id="MobiDB-lite"/>
    </source>
</evidence>
<feature type="domain" description="Transglutaminase-like" evidence="2">
    <location>
        <begin position="202"/>
        <end position="272"/>
    </location>
</feature>
<evidence type="ECO:0000313" key="3">
    <source>
        <dbReference type="EMBL" id="TGO06708.1"/>
    </source>
</evidence>
<feature type="region of interest" description="Disordered" evidence="1">
    <location>
        <begin position="323"/>
        <end position="342"/>
    </location>
</feature>
<reference evidence="3 4" key="1">
    <citation type="submission" date="2018-11" db="EMBL/GenBank/DDBJ databases">
        <title>Complete genome sequencing of the Actinobacteria Serinibacter sp. K3-2.</title>
        <authorList>
            <person name="Rakitin A.L."/>
            <person name="Beletsky A.V."/>
            <person name="Mardanov A.V."/>
            <person name="Ravin N.V."/>
            <person name="Gromova A.S."/>
            <person name="Filippova S.N."/>
            <person name="Gal'Chenko V.F."/>
        </authorList>
    </citation>
    <scope>NUCLEOTIDE SEQUENCE [LARGE SCALE GENOMIC DNA]</scope>
    <source>
        <strain evidence="3 4">K3-2</strain>
    </source>
</reference>
<keyword evidence="4" id="KW-1185">Reference proteome</keyword>
<dbReference type="InterPro" id="IPR038765">
    <property type="entry name" value="Papain-like_cys_pep_sf"/>
</dbReference>
<dbReference type="Proteomes" id="UP000297318">
    <property type="component" value="Unassembled WGS sequence"/>
</dbReference>
<dbReference type="PANTHER" id="PTHR33490:SF7">
    <property type="entry name" value="BLR2979 PROTEIN"/>
    <property type="match status" value="1"/>
</dbReference>
<dbReference type="Pfam" id="PF08379">
    <property type="entry name" value="Bact_transglu_N"/>
    <property type="match status" value="1"/>
</dbReference>
<name>A0A4Z1E7J6_9MICO</name>
<dbReference type="SUPFAM" id="SSF54001">
    <property type="entry name" value="Cysteine proteinases"/>
    <property type="match status" value="1"/>
</dbReference>
<dbReference type="EMBL" id="RHPJ01000001">
    <property type="protein sequence ID" value="TGO06708.1"/>
    <property type="molecule type" value="Genomic_DNA"/>
</dbReference>
<accession>A0A4Z1E7J6</accession>
<organism evidence="3 4">
    <name type="scientific">Serinibacter arcticus</name>
    <dbReference type="NCBI Taxonomy" id="1655435"/>
    <lineage>
        <taxon>Bacteria</taxon>
        <taxon>Bacillati</taxon>
        <taxon>Actinomycetota</taxon>
        <taxon>Actinomycetes</taxon>
        <taxon>Micrococcales</taxon>
        <taxon>Beutenbergiaceae</taxon>
        <taxon>Serinibacter</taxon>
    </lineage>
</organism>
<evidence type="ECO:0000259" key="2">
    <source>
        <dbReference type="SMART" id="SM00460"/>
    </source>
</evidence>
<dbReference type="RefSeq" id="WP_233251457.1">
    <property type="nucleotide sequence ID" value="NZ_RHPJ01000001.1"/>
</dbReference>
<gene>
    <name evidence="3" type="ORF">SERN_0900</name>
</gene>
<evidence type="ECO:0000313" key="4">
    <source>
        <dbReference type="Proteomes" id="UP000297318"/>
    </source>
</evidence>
<dbReference type="Pfam" id="PF01841">
    <property type="entry name" value="Transglut_core"/>
    <property type="match status" value="1"/>
</dbReference>
<protein>
    <submittedName>
        <fullName evidence="3">Small protein containing transglutaminase-like domain</fullName>
    </submittedName>
</protein>
<dbReference type="PANTHER" id="PTHR33490">
    <property type="entry name" value="BLR5614 PROTEIN-RELATED"/>
    <property type="match status" value="1"/>
</dbReference>
<dbReference type="AlphaFoldDB" id="A0A4Z1E7J6"/>
<comment type="caution">
    <text evidence="3">The sequence shown here is derived from an EMBL/GenBank/DDBJ whole genome shotgun (WGS) entry which is preliminary data.</text>
</comment>
<dbReference type="InterPro" id="IPR002931">
    <property type="entry name" value="Transglutaminase-like"/>
</dbReference>
<dbReference type="InterPro" id="IPR013589">
    <property type="entry name" value="Bac_transglu_N"/>
</dbReference>
<dbReference type="SMART" id="SM00460">
    <property type="entry name" value="TGc"/>
    <property type="match status" value="1"/>
</dbReference>